<protein>
    <recommendedName>
        <fullName evidence="4">Integral membrane protein</fullName>
    </recommendedName>
</protein>
<dbReference type="AlphaFoldDB" id="A0A077LX22"/>
<feature type="transmembrane region" description="Helical" evidence="1">
    <location>
        <begin position="183"/>
        <end position="201"/>
    </location>
</feature>
<accession>A0A077LX22</accession>
<evidence type="ECO:0008006" key="4">
    <source>
        <dbReference type="Google" id="ProtNLM"/>
    </source>
</evidence>
<gene>
    <name evidence="2" type="ORF">BN12_130024</name>
</gene>
<keyword evidence="1" id="KW-0812">Transmembrane</keyword>
<sequence length="232" mass="24684">MALRAVEQKPGAPRRRRIQGSGAALAGVLFAVLFVWGFYLLDYQVDQSAADLTAFYSGAGGTAILLAGGYLVPFAGICFIWFLAATRHRISQLTLREDALLATVQLSTGILFVASFYVAAAAAVASVASVRLAGDDAVVDPALSGTMTAFGQAMLMIYGLRIAAVFMIATTTRAMRAGLFPRWFALVSYVAALVLMVALSYVRAVVLVLPIWVGAVSAVILFRRVAHRFAEA</sequence>
<name>A0A077LX22_9MICO</name>
<evidence type="ECO:0000313" key="3">
    <source>
        <dbReference type="Proteomes" id="UP000035721"/>
    </source>
</evidence>
<keyword evidence="1" id="KW-0472">Membrane</keyword>
<evidence type="ECO:0000256" key="1">
    <source>
        <dbReference type="SAM" id="Phobius"/>
    </source>
</evidence>
<keyword evidence="3" id="KW-1185">Reference proteome</keyword>
<dbReference type="OrthoDB" id="3381134at2"/>
<proteinExistence type="predicted"/>
<reference evidence="2 3" key="1">
    <citation type="journal article" date="2013" name="ISME J.">
        <title>A metabolic model for members of the genus Tetrasphaera involved in enhanced biological phosphorus removal.</title>
        <authorList>
            <person name="Kristiansen R."/>
            <person name="Nguyen H.T.T."/>
            <person name="Saunders A.M."/>
            <person name="Nielsen J.L."/>
            <person name="Wimmer R."/>
            <person name="Le V.Q."/>
            <person name="McIlroy S.J."/>
            <person name="Petrovski S."/>
            <person name="Seviour R.J."/>
            <person name="Calteau A."/>
            <person name="Nielsen K.L."/>
            <person name="Nielsen P.H."/>
        </authorList>
    </citation>
    <scope>NUCLEOTIDE SEQUENCE [LARGE SCALE GENOMIC DNA]</scope>
    <source>
        <strain evidence="2 3">T1-X7</strain>
    </source>
</reference>
<evidence type="ECO:0000313" key="2">
    <source>
        <dbReference type="EMBL" id="CCH76485.1"/>
    </source>
</evidence>
<dbReference type="STRING" id="1194083.BN12_130024"/>
<organism evidence="2 3">
    <name type="scientific">Nostocoides japonicum T1-X7</name>
    <dbReference type="NCBI Taxonomy" id="1194083"/>
    <lineage>
        <taxon>Bacteria</taxon>
        <taxon>Bacillati</taxon>
        <taxon>Actinomycetota</taxon>
        <taxon>Actinomycetes</taxon>
        <taxon>Micrococcales</taxon>
        <taxon>Intrasporangiaceae</taxon>
        <taxon>Nostocoides</taxon>
    </lineage>
</organism>
<feature type="transmembrane region" description="Helical" evidence="1">
    <location>
        <begin position="149"/>
        <end position="171"/>
    </location>
</feature>
<feature type="transmembrane region" description="Helical" evidence="1">
    <location>
        <begin position="21"/>
        <end position="41"/>
    </location>
</feature>
<keyword evidence="1" id="KW-1133">Transmembrane helix</keyword>
<feature type="transmembrane region" description="Helical" evidence="1">
    <location>
        <begin position="106"/>
        <end position="129"/>
    </location>
</feature>
<dbReference type="EMBL" id="CAJB01000035">
    <property type="protein sequence ID" value="CCH76485.1"/>
    <property type="molecule type" value="Genomic_DNA"/>
</dbReference>
<feature type="transmembrane region" description="Helical" evidence="1">
    <location>
        <begin position="61"/>
        <end position="85"/>
    </location>
</feature>
<dbReference type="RefSeq" id="WP_048549948.1">
    <property type="nucleotide sequence ID" value="NZ_HF570958.1"/>
</dbReference>
<dbReference type="Proteomes" id="UP000035721">
    <property type="component" value="Unassembled WGS sequence"/>
</dbReference>
<feature type="transmembrane region" description="Helical" evidence="1">
    <location>
        <begin position="207"/>
        <end position="226"/>
    </location>
</feature>
<comment type="caution">
    <text evidence="2">The sequence shown here is derived from an EMBL/GenBank/DDBJ whole genome shotgun (WGS) entry which is preliminary data.</text>
</comment>